<feature type="region of interest" description="Disordered" evidence="1">
    <location>
        <begin position="117"/>
        <end position="139"/>
    </location>
</feature>
<dbReference type="OrthoDB" id="9855408at2"/>
<evidence type="ECO:0000313" key="4">
    <source>
        <dbReference type="Proteomes" id="UP000198683"/>
    </source>
</evidence>
<reference evidence="3 4" key="1">
    <citation type="submission" date="2016-10" db="EMBL/GenBank/DDBJ databases">
        <authorList>
            <person name="de Groot N.N."/>
        </authorList>
    </citation>
    <scope>NUCLEOTIDE SEQUENCE [LARGE SCALE GENOMIC DNA]</scope>
    <source>
        <strain evidence="3 4">CGMCC 4.5681</strain>
    </source>
</reference>
<sequence>MEEWWNRLTRRQRGLVVAAAAAYLGLSFVSAGIWTFITVQLVLIVCCPLSYAFGQEATRRELERRMQLTEAQHDNAVDAAHRAIQAHADLAGEVHELRRDLALAHLRQATLRARLTEAGISPNDDTEELDAVAETQPTP</sequence>
<feature type="transmembrane region" description="Helical" evidence="2">
    <location>
        <begin position="12"/>
        <end position="31"/>
    </location>
</feature>
<keyword evidence="2" id="KW-1133">Transmembrane helix</keyword>
<accession>A0A1G9MK14</accession>
<protein>
    <submittedName>
        <fullName evidence="3">Uncharacterized protein</fullName>
    </submittedName>
</protein>
<gene>
    <name evidence="3" type="ORF">SAMN05421874_12873</name>
</gene>
<dbReference type="AlphaFoldDB" id="A0A1G9MK14"/>
<organism evidence="3 4">
    <name type="scientific">Nonomuraea maritima</name>
    <dbReference type="NCBI Taxonomy" id="683260"/>
    <lineage>
        <taxon>Bacteria</taxon>
        <taxon>Bacillati</taxon>
        <taxon>Actinomycetota</taxon>
        <taxon>Actinomycetes</taxon>
        <taxon>Streptosporangiales</taxon>
        <taxon>Streptosporangiaceae</taxon>
        <taxon>Nonomuraea</taxon>
    </lineage>
</organism>
<evidence type="ECO:0000256" key="2">
    <source>
        <dbReference type="SAM" id="Phobius"/>
    </source>
</evidence>
<keyword evidence="2" id="KW-0812">Transmembrane</keyword>
<dbReference type="STRING" id="683260.SAMN05421874_12873"/>
<proteinExistence type="predicted"/>
<dbReference type="EMBL" id="FNFB01000028">
    <property type="protein sequence ID" value="SDL74622.1"/>
    <property type="molecule type" value="Genomic_DNA"/>
</dbReference>
<keyword evidence="4" id="KW-1185">Reference proteome</keyword>
<keyword evidence="2" id="KW-0472">Membrane</keyword>
<evidence type="ECO:0000256" key="1">
    <source>
        <dbReference type="SAM" id="MobiDB-lite"/>
    </source>
</evidence>
<name>A0A1G9MK14_9ACTN</name>
<dbReference type="RefSeq" id="WP_090772103.1">
    <property type="nucleotide sequence ID" value="NZ_FNFB01000028.1"/>
</dbReference>
<dbReference type="Proteomes" id="UP000198683">
    <property type="component" value="Unassembled WGS sequence"/>
</dbReference>
<evidence type="ECO:0000313" key="3">
    <source>
        <dbReference type="EMBL" id="SDL74622.1"/>
    </source>
</evidence>